<evidence type="ECO:0000313" key="15">
    <source>
        <dbReference type="Proteomes" id="UP000663720"/>
    </source>
</evidence>
<evidence type="ECO:0000256" key="3">
    <source>
        <dbReference type="ARBA" id="ARBA00022553"/>
    </source>
</evidence>
<dbReference type="SUPFAM" id="SSF55874">
    <property type="entry name" value="ATPase domain of HSP90 chaperone/DNA topoisomerase II/histidine kinase"/>
    <property type="match status" value="1"/>
</dbReference>
<dbReference type="SUPFAM" id="SSF52172">
    <property type="entry name" value="CheY-like"/>
    <property type="match status" value="2"/>
</dbReference>
<comment type="catalytic activity">
    <reaction evidence="1">
        <text>ATP + protein L-histidine = ADP + protein N-phospho-L-histidine.</text>
        <dbReference type="EC" id="2.7.13.3"/>
    </reaction>
</comment>
<dbReference type="Proteomes" id="UP000663720">
    <property type="component" value="Chromosome"/>
</dbReference>
<dbReference type="SMART" id="SM00387">
    <property type="entry name" value="HATPase_c"/>
    <property type="match status" value="1"/>
</dbReference>
<evidence type="ECO:0000256" key="1">
    <source>
        <dbReference type="ARBA" id="ARBA00000085"/>
    </source>
</evidence>
<dbReference type="SMART" id="SM00388">
    <property type="entry name" value="HisKA"/>
    <property type="match status" value="1"/>
</dbReference>
<evidence type="ECO:0000259" key="12">
    <source>
        <dbReference type="PROSITE" id="PS50110"/>
    </source>
</evidence>
<accession>A0A975B4H3</accession>
<dbReference type="InterPro" id="IPR011006">
    <property type="entry name" value="CheY-like_superfamily"/>
</dbReference>
<dbReference type="SUPFAM" id="SSF47384">
    <property type="entry name" value="Homodimeric domain of signal transducing histidine kinase"/>
    <property type="match status" value="1"/>
</dbReference>
<dbReference type="PANTHER" id="PTHR43065">
    <property type="entry name" value="SENSOR HISTIDINE KINASE"/>
    <property type="match status" value="1"/>
</dbReference>
<dbReference type="Pfam" id="PF00072">
    <property type="entry name" value="Response_reg"/>
    <property type="match status" value="2"/>
</dbReference>
<keyword evidence="15" id="KW-1185">Reference proteome</keyword>
<dbReference type="InterPro" id="IPR036097">
    <property type="entry name" value="HisK_dim/P_sf"/>
</dbReference>
<name>A0A975B4H3_9BACT</name>
<evidence type="ECO:0000256" key="7">
    <source>
        <dbReference type="ARBA" id="ARBA00022840"/>
    </source>
</evidence>
<feature type="domain" description="Response regulatory" evidence="12">
    <location>
        <begin position="542"/>
        <end position="658"/>
    </location>
</feature>
<dbReference type="KEGG" id="dli:dnl_08590"/>
<evidence type="ECO:0000256" key="5">
    <source>
        <dbReference type="ARBA" id="ARBA00022741"/>
    </source>
</evidence>
<dbReference type="Gene3D" id="3.30.450.20">
    <property type="entry name" value="PAS domain"/>
    <property type="match status" value="1"/>
</dbReference>
<dbReference type="GO" id="GO:0005524">
    <property type="term" value="F:ATP binding"/>
    <property type="evidence" value="ECO:0007669"/>
    <property type="project" value="UniProtKB-KW"/>
</dbReference>
<dbReference type="GO" id="GO:0000155">
    <property type="term" value="F:phosphorelay sensor kinase activity"/>
    <property type="evidence" value="ECO:0007669"/>
    <property type="project" value="InterPro"/>
</dbReference>
<dbReference type="PROSITE" id="PS50112">
    <property type="entry name" value="PAS"/>
    <property type="match status" value="1"/>
</dbReference>
<gene>
    <name evidence="14" type="ORF">dnl_08590</name>
</gene>
<proteinExistence type="predicted"/>
<evidence type="ECO:0000256" key="8">
    <source>
        <dbReference type="ARBA" id="ARBA00023012"/>
    </source>
</evidence>
<sequence length="659" mass="73885">MSSAVILAVDDKPDNLFVLEQIISEYLPACKIITAQNAEKGLDFARKNSLDLAIIDVQMPCFDGIRMCRCLKEDPQTAGIPVILLTAHRAGTDLKVKGLNAGADDFITKPFDSFELIARIKVMLRIKKAEDILRQEKKGLEKKVSEKSIQLETAEKQYKALFNNVNDPIFVRDFDGNIFDANQAACDTLGYNVQELLKMKIQEIASPENAALIPSRTHKMRQQGKLVYESACMTRDGDIIPIEVSGRVSEYDNKPAILTIWRDLRERKQAESEKRNLQMQLQQAQKMEAIGTLAGGIAHDFNNILFPIIGYTEMTMDDVPKNSQAYKNLTEILKAAQRAAKLVEHILTFSRSRGQERAPMKIHLVIKEALKLIRAAIPKTINLYQDIDENCGPVLADPTQIHQIVMNLCINAYHAMQHQDAGGDIRLALKEVEIRPEDNIELKNNPGIYLRLMVSDTGQGMDDLVKQRIFEPYYTTKEKNKGTGMGLSVVHGIVKSYGGAITVFSKPGAGTTFYVYLPRLDIHREPQAVVFDSPAASRGSEHILLVDDEDQIVLMEEKTLTRLGYRVTSKTSSLDAFEIFRKQPDQFDLVITDQAMPNMAGMQLAHNMIQIRPDIPIILCTGFSEVVNEDQAKAAGIKEFLMKPLVKKDLAETIRKVLS</sequence>
<dbReference type="Gene3D" id="1.10.287.130">
    <property type="match status" value="1"/>
</dbReference>
<keyword evidence="3 9" id="KW-0597">Phosphoprotein</keyword>
<dbReference type="InterPro" id="IPR036890">
    <property type="entry name" value="HATPase_C_sf"/>
</dbReference>
<evidence type="ECO:0000259" key="13">
    <source>
        <dbReference type="PROSITE" id="PS50112"/>
    </source>
</evidence>
<keyword evidence="6 14" id="KW-0418">Kinase</keyword>
<keyword evidence="8" id="KW-0902">Two-component regulatory system</keyword>
<dbReference type="InterPro" id="IPR000014">
    <property type="entry name" value="PAS"/>
</dbReference>
<dbReference type="EMBL" id="CP061799">
    <property type="protein sequence ID" value="QTA78635.1"/>
    <property type="molecule type" value="Genomic_DNA"/>
</dbReference>
<feature type="coiled-coil region" evidence="10">
    <location>
        <begin position="137"/>
        <end position="164"/>
    </location>
</feature>
<evidence type="ECO:0000256" key="6">
    <source>
        <dbReference type="ARBA" id="ARBA00022777"/>
    </source>
</evidence>
<keyword evidence="4" id="KW-0808">Transferase</keyword>
<dbReference type="InterPro" id="IPR003661">
    <property type="entry name" value="HisK_dim/P_dom"/>
</dbReference>
<dbReference type="CDD" id="cd17546">
    <property type="entry name" value="REC_hyHK_CKI1_RcsC-like"/>
    <property type="match status" value="1"/>
</dbReference>
<dbReference type="NCBIfam" id="TIGR00229">
    <property type="entry name" value="sensory_box"/>
    <property type="match status" value="1"/>
</dbReference>
<dbReference type="InterPro" id="IPR035965">
    <property type="entry name" value="PAS-like_dom_sf"/>
</dbReference>
<dbReference type="Gene3D" id="3.30.565.10">
    <property type="entry name" value="Histidine kinase-like ATPase, C-terminal domain"/>
    <property type="match status" value="1"/>
</dbReference>
<evidence type="ECO:0000259" key="11">
    <source>
        <dbReference type="PROSITE" id="PS50109"/>
    </source>
</evidence>
<feature type="modified residue" description="4-aspartylphosphate" evidence="9">
    <location>
        <position position="593"/>
    </location>
</feature>
<reference evidence="14" key="1">
    <citation type="journal article" date="2021" name="Microb. Physiol.">
        <title>Proteogenomic Insights into the Physiology of Marine, Sulfate-Reducing, Filamentous Desulfonema limicola and Desulfonema magnum.</title>
        <authorList>
            <person name="Schnaars V."/>
            <person name="Wohlbrand L."/>
            <person name="Scheve S."/>
            <person name="Hinrichs C."/>
            <person name="Reinhardt R."/>
            <person name="Rabus R."/>
        </authorList>
    </citation>
    <scope>NUCLEOTIDE SEQUENCE</scope>
    <source>
        <strain evidence="14">5ac10</strain>
    </source>
</reference>
<feature type="domain" description="Response regulatory" evidence="12">
    <location>
        <begin position="5"/>
        <end position="124"/>
    </location>
</feature>
<dbReference type="CDD" id="cd00082">
    <property type="entry name" value="HisKA"/>
    <property type="match status" value="1"/>
</dbReference>
<dbReference type="InterPro" id="IPR005467">
    <property type="entry name" value="His_kinase_dom"/>
</dbReference>
<dbReference type="EC" id="2.7.13.3" evidence="2"/>
<evidence type="ECO:0000256" key="4">
    <source>
        <dbReference type="ARBA" id="ARBA00022679"/>
    </source>
</evidence>
<evidence type="ECO:0000256" key="9">
    <source>
        <dbReference type="PROSITE-ProRule" id="PRU00169"/>
    </source>
</evidence>
<feature type="domain" description="PAS" evidence="13">
    <location>
        <begin position="154"/>
        <end position="224"/>
    </location>
</feature>
<dbReference type="InterPro" id="IPR004358">
    <property type="entry name" value="Sig_transdc_His_kin-like_C"/>
</dbReference>
<dbReference type="AlphaFoldDB" id="A0A975B4H3"/>
<keyword evidence="7" id="KW-0067">ATP-binding</keyword>
<evidence type="ECO:0000256" key="10">
    <source>
        <dbReference type="SAM" id="Coils"/>
    </source>
</evidence>
<dbReference type="PRINTS" id="PR00344">
    <property type="entry name" value="BCTRLSENSOR"/>
</dbReference>
<dbReference type="Pfam" id="PF13426">
    <property type="entry name" value="PAS_9"/>
    <property type="match status" value="1"/>
</dbReference>
<keyword evidence="10" id="KW-0175">Coiled coil</keyword>
<feature type="domain" description="Histidine kinase" evidence="11">
    <location>
        <begin position="296"/>
        <end position="521"/>
    </location>
</feature>
<keyword evidence="5" id="KW-0547">Nucleotide-binding</keyword>
<dbReference type="PROSITE" id="PS50109">
    <property type="entry name" value="HIS_KIN"/>
    <property type="match status" value="1"/>
</dbReference>
<dbReference type="Pfam" id="PF00512">
    <property type="entry name" value="HisKA"/>
    <property type="match status" value="1"/>
</dbReference>
<dbReference type="Gene3D" id="3.40.50.2300">
    <property type="match status" value="2"/>
</dbReference>
<dbReference type="Pfam" id="PF02518">
    <property type="entry name" value="HATPase_c"/>
    <property type="match status" value="1"/>
</dbReference>
<dbReference type="CDD" id="cd00130">
    <property type="entry name" value="PAS"/>
    <property type="match status" value="1"/>
</dbReference>
<protein>
    <recommendedName>
        <fullName evidence="2">histidine kinase</fullName>
        <ecNumber evidence="2">2.7.13.3</ecNumber>
    </recommendedName>
</protein>
<evidence type="ECO:0000313" key="14">
    <source>
        <dbReference type="EMBL" id="QTA78635.1"/>
    </source>
</evidence>
<dbReference type="SUPFAM" id="SSF55785">
    <property type="entry name" value="PYP-like sensor domain (PAS domain)"/>
    <property type="match status" value="1"/>
</dbReference>
<dbReference type="SMART" id="SM00091">
    <property type="entry name" value="PAS"/>
    <property type="match status" value="1"/>
</dbReference>
<evidence type="ECO:0000256" key="2">
    <source>
        <dbReference type="ARBA" id="ARBA00012438"/>
    </source>
</evidence>
<organism evidence="14 15">
    <name type="scientific">Desulfonema limicola</name>
    <dbReference type="NCBI Taxonomy" id="45656"/>
    <lineage>
        <taxon>Bacteria</taxon>
        <taxon>Pseudomonadati</taxon>
        <taxon>Thermodesulfobacteriota</taxon>
        <taxon>Desulfobacteria</taxon>
        <taxon>Desulfobacterales</taxon>
        <taxon>Desulfococcaceae</taxon>
        <taxon>Desulfonema</taxon>
    </lineage>
</organism>
<dbReference type="PANTHER" id="PTHR43065:SF46">
    <property type="entry name" value="C4-DICARBOXYLATE TRANSPORT SENSOR PROTEIN DCTB"/>
    <property type="match status" value="1"/>
</dbReference>
<dbReference type="InterPro" id="IPR003594">
    <property type="entry name" value="HATPase_dom"/>
</dbReference>
<dbReference type="RefSeq" id="WP_207690465.1">
    <property type="nucleotide sequence ID" value="NZ_CP061799.1"/>
</dbReference>
<feature type="modified residue" description="4-aspartylphosphate" evidence="9">
    <location>
        <position position="56"/>
    </location>
</feature>
<dbReference type="SMART" id="SM00448">
    <property type="entry name" value="REC"/>
    <property type="match status" value="2"/>
</dbReference>
<dbReference type="InterPro" id="IPR001789">
    <property type="entry name" value="Sig_transdc_resp-reg_receiver"/>
</dbReference>
<dbReference type="PROSITE" id="PS50110">
    <property type="entry name" value="RESPONSE_REGULATORY"/>
    <property type="match status" value="2"/>
</dbReference>